<dbReference type="EMBL" id="MK500604">
    <property type="protein sequence ID" value="QBK93759.1"/>
    <property type="molecule type" value="Genomic_DNA"/>
</dbReference>
<protein>
    <recommendedName>
        <fullName evidence="1">DUF4326 domain-containing protein</fullName>
    </recommendedName>
</protein>
<feature type="domain" description="DUF4326" evidence="1">
    <location>
        <begin position="173"/>
        <end position="266"/>
    </location>
</feature>
<gene>
    <name evidence="2" type="ORF">LCPAC406_00730</name>
</gene>
<dbReference type="Pfam" id="PF14216">
    <property type="entry name" value="DUF4326"/>
    <property type="match status" value="1"/>
</dbReference>
<accession>A0A481ZG52</accession>
<reference evidence="2" key="1">
    <citation type="journal article" date="2019" name="MBio">
        <title>Virus Genomes from Deep Sea Sediments Expand the Ocean Megavirome and Support Independent Origins of Viral Gigantism.</title>
        <authorList>
            <person name="Backstrom D."/>
            <person name="Yutin N."/>
            <person name="Jorgensen S.L."/>
            <person name="Dharamshi J."/>
            <person name="Homa F."/>
            <person name="Zaremba-Niedwiedzka K."/>
            <person name="Spang A."/>
            <person name="Wolf Y.I."/>
            <person name="Koonin E.V."/>
            <person name="Ettema T.J."/>
        </authorList>
    </citation>
    <scope>NUCLEOTIDE SEQUENCE</scope>
</reference>
<evidence type="ECO:0000259" key="1">
    <source>
        <dbReference type="Pfam" id="PF14216"/>
    </source>
</evidence>
<name>A0A481ZG52_9VIRU</name>
<dbReference type="InterPro" id="IPR025475">
    <property type="entry name" value="DUF4326"/>
</dbReference>
<sequence>MNDYIFYVCNIGPADPAQLFKLTNDSRLSRVNYLASQMYDSKRKLVFDKNKFKTFLIDKDLSSCIYWVTPNATEEIWKVIWEVITEESKWLTLFKTICSTSDLFIYNIIHMWCKNVSLDVKEPTTQWDDLCHFYERNKYSNEDEIKTNLIGTNDFTSTSEDIPIPVRIRIKGGVIVQNCDVYVGRRCTMGGWNDVPQVAKGNTRWCNPFKGLLAIERYNVHIRNSIKSDPTMITDLKDFRGKTLGCFCNKQGTIDNPLCHATVIAKIYSEIFV</sequence>
<organism evidence="2">
    <name type="scientific">Pithovirus LCPAC406</name>
    <dbReference type="NCBI Taxonomy" id="2506599"/>
    <lineage>
        <taxon>Viruses</taxon>
        <taxon>Pithoviruses</taxon>
    </lineage>
</organism>
<proteinExistence type="predicted"/>
<evidence type="ECO:0000313" key="2">
    <source>
        <dbReference type="EMBL" id="QBK93759.1"/>
    </source>
</evidence>